<proteinExistence type="inferred from homology"/>
<feature type="binding site" evidence="9">
    <location>
        <position position="372"/>
    </location>
    <ligand>
        <name>L-aspartate</name>
        <dbReference type="ChEBI" id="CHEBI:29991"/>
    </ligand>
</feature>
<evidence type="ECO:0000313" key="12">
    <source>
        <dbReference type="Proteomes" id="UP000823900"/>
    </source>
</evidence>
<evidence type="ECO:0000256" key="3">
    <source>
        <dbReference type="ARBA" id="ARBA00022490"/>
    </source>
</evidence>
<evidence type="ECO:0000313" key="11">
    <source>
        <dbReference type="EMBL" id="HJA72463.1"/>
    </source>
</evidence>
<dbReference type="FunFam" id="3.30.930.10:FF:000038">
    <property type="entry name" value="Aspartate--tRNA ligase"/>
    <property type="match status" value="1"/>
</dbReference>
<dbReference type="GO" id="GO:0005829">
    <property type="term" value="C:cytosol"/>
    <property type="evidence" value="ECO:0007669"/>
    <property type="project" value="TreeGrafter"/>
</dbReference>
<comment type="catalytic activity">
    <reaction evidence="9">
        <text>tRNA(Asx) + L-aspartate + ATP = L-aspartyl-tRNA(Asx) + AMP + diphosphate</text>
        <dbReference type="Rhea" id="RHEA:18349"/>
        <dbReference type="Rhea" id="RHEA-COMP:9710"/>
        <dbReference type="Rhea" id="RHEA-COMP:9711"/>
        <dbReference type="ChEBI" id="CHEBI:29991"/>
        <dbReference type="ChEBI" id="CHEBI:30616"/>
        <dbReference type="ChEBI" id="CHEBI:33019"/>
        <dbReference type="ChEBI" id="CHEBI:78442"/>
        <dbReference type="ChEBI" id="CHEBI:78516"/>
        <dbReference type="ChEBI" id="CHEBI:456215"/>
        <dbReference type="EC" id="6.1.1.23"/>
    </reaction>
</comment>
<feature type="domain" description="Aminoacyl-transfer RNA synthetases class-II family profile" evidence="10">
    <location>
        <begin position="142"/>
        <end position="442"/>
    </location>
</feature>
<dbReference type="EMBL" id="DWZA01000106">
    <property type="protein sequence ID" value="HJA72463.1"/>
    <property type="molecule type" value="Genomic_DNA"/>
</dbReference>
<evidence type="ECO:0000256" key="8">
    <source>
        <dbReference type="ARBA" id="ARBA00023146"/>
    </source>
</evidence>
<dbReference type="InterPro" id="IPR012340">
    <property type="entry name" value="NA-bd_OB-fold"/>
</dbReference>
<evidence type="ECO:0000256" key="4">
    <source>
        <dbReference type="ARBA" id="ARBA00022598"/>
    </source>
</evidence>
<dbReference type="SUPFAM" id="SSF50249">
    <property type="entry name" value="Nucleic acid-binding proteins"/>
    <property type="match status" value="1"/>
</dbReference>
<feature type="binding site" evidence="9">
    <location>
        <position position="368"/>
    </location>
    <ligand>
        <name>L-aspartate</name>
        <dbReference type="ChEBI" id="CHEBI:29991"/>
    </ligand>
</feature>
<keyword evidence="5 9" id="KW-0547">Nucleotide-binding</keyword>
<reference evidence="11" key="1">
    <citation type="journal article" date="2021" name="PeerJ">
        <title>Extensive microbial diversity within the chicken gut microbiome revealed by metagenomics and culture.</title>
        <authorList>
            <person name="Gilroy R."/>
            <person name="Ravi A."/>
            <person name="Getino M."/>
            <person name="Pursley I."/>
            <person name="Horton D.L."/>
            <person name="Alikhan N.F."/>
            <person name="Baker D."/>
            <person name="Gharbi K."/>
            <person name="Hall N."/>
            <person name="Watson M."/>
            <person name="Adriaenssens E.M."/>
            <person name="Foster-Nyarko E."/>
            <person name="Jarju S."/>
            <person name="Secka A."/>
            <person name="Antonio M."/>
            <person name="Oren A."/>
            <person name="Chaudhuri R.R."/>
            <person name="La Ragione R."/>
            <person name="Hildebrand F."/>
            <person name="Pallen M.J."/>
        </authorList>
    </citation>
    <scope>NUCLEOTIDE SEQUENCE</scope>
    <source>
        <strain evidence="11">CHK178-16964</strain>
    </source>
</reference>
<accession>A0A9D2HLN7</accession>
<dbReference type="PANTHER" id="PTHR43450:SF1">
    <property type="entry name" value="ASPARTATE--TRNA LIGASE, CYTOPLASMIC"/>
    <property type="match status" value="1"/>
</dbReference>
<dbReference type="GO" id="GO:0004815">
    <property type="term" value="F:aspartate-tRNA ligase activity"/>
    <property type="evidence" value="ECO:0007669"/>
    <property type="project" value="UniProtKB-UniRule"/>
</dbReference>
<dbReference type="GO" id="GO:0016740">
    <property type="term" value="F:transferase activity"/>
    <property type="evidence" value="ECO:0007669"/>
    <property type="project" value="UniProtKB-ARBA"/>
</dbReference>
<dbReference type="InterPro" id="IPR004364">
    <property type="entry name" value="Aa-tRNA-synt_II"/>
</dbReference>
<keyword evidence="7 9" id="KW-0648">Protein biosynthesis</keyword>
<comment type="subunit">
    <text evidence="9">Homodimer.</text>
</comment>
<dbReference type="NCBIfam" id="TIGR00458">
    <property type="entry name" value="aspS_nondisc"/>
    <property type="match status" value="1"/>
</dbReference>
<reference evidence="11" key="2">
    <citation type="submission" date="2021-04" db="EMBL/GenBank/DDBJ databases">
        <authorList>
            <person name="Gilroy R."/>
        </authorList>
    </citation>
    <scope>NUCLEOTIDE SEQUENCE</scope>
    <source>
        <strain evidence="11">CHK178-16964</strain>
    </source>
</reference>
<dbReference type="InterPro" id="IPR004365">
    <property type="entry name" value="NA-bd_OB_tRNA"/>
</dbReference>
<comment type="subcellular location">
    <subcellularLocation>
        <location evidence="1 9">Cytoplasm</location>
    </subcellularLocation>
</comment>
<feature type="binding site" evidence="9">
    <location>
        <begin position="413"/>
        <end position="416"/>
    </location>
    <ligand>
        <name>ATP</name>
        <dbReference type="ChEBI" id="CHEBI:30616"/>
    </ligand>
</feature>
<dbReference type="PANTHER" id="PTHR43450">
    <property type="entry name" value="ASPARTYL-TRNA SYNTHETASE"/>
    <property type="match status" value="1"/>
</dbReference>
<evidence type="ECO:0000256" key="5">
    <source>
        <dbReference type="ARBA" id="ARBA00022741"/>
    </source>
</evidence>
<keyword evidence="8 9" id="KW-0030">Aminoacyl-tRNA synthetase</keyword>
<sequence>MEFMKGIIEKEIAGIQEIGEAKEGALAKTEGMIHSIRRMGEISFVILRRRDGLLQTVYEEGKGDLDIRGLKEGDAVQVLGVVRKEERAPHGAELRLEKVRILSEPSEPLPLPVDKWKLSSSLEARLDMRPISLRNVRERARFKIQEGIVKGFREFLYGQGFTEIHTPKIGAKSAEGGANIFKLAYFHKPAVLAQSPQLYKQIMVGVFDRVFETGPVFRAEKHNTKRHLNEYVSLDLEMGYIDGFEDIMGMETALLQHILKTLETEYRAELDILKVTLPSADQIPAVRFDEAKKLVSEKYGRPIRAPFDLEPEEEQLIGKYFKEEYGADFVFVTHYPSKKRPFYAMDDESDRRYTLSFDLLLNGMEITTGGQRIHDYKKLLEKIYDRGMTEEGLETYLDAFKYGMPPHGGLGIGLERLTMNLLGEDNVREASLFPRDMNRLKP</sequence>
<evidence type="ECO:0000259" key="10">
    <source>
        <dbReference type="PROSITE" id="PS50862"/>
    </source>
</evidence>
<evidence type="ECO:0000256" key="7">
    <source>
        <dbReference type="ARBA" id="ARBA00022917"/>
    </source>
</evidence>
<dbReference type="Gene3D" id="3.30.930.10">
    <property type="entry name" value="Bira Bifunctional Protein, Domain 2"/>
    <property type="match status" value="1"/>
</dbReference>
<dbReference type="PRINTS" id="PR01042">
    <property type="entry name" value="TRNASYNTHASP"/>
</dbReference>
<dbReference type="InterPro" id="IPR006195">
    <property type="entry name" value="aa-tRNA-synth_II"/>
</dbReference>
<dbReference type="CDD" id="cd00776">
    <property type="entry name" value="AsxRS_core"/>
    <property type="match status" value="1"/>
</dbReference>
<dbReference type="InterPro" id="IPR002312">
    <property type="entry name" value="Asp/Asn-tRNA-synth_IIb"/>
</dbReference>
<organism evidence="11 12">
    <name type="scientific">Candidatus Lachnoclostridium stercoravium</name>
    <dbReference type="NCBI Taxonomy" id="2838633"/>
    <lineage>
        <taxon>Bacteria</taxon>
        <taxon>Bacillati</taxon>
        <taxon>Bacillota</taxon>
        <taxon>Clostridia</taxon>
        <taxon>Lachnospirales</taxon>
        <taxon>Lachnospiraceae</taxon>
    </lineage>
</organism>
<gene>
    <name evidence="9 11" type="primary">aspS</name>
    <name evidence="11" type="ORF">IAA07_12975</name>
</gene>
<feature type="region of interest" description="Aspartate" evidence="9">
    <location>
        <begin position="197"/>
        <end position="200"/>
    </location>
</feature>
<dbReference type="Pfam" id="PF00152">
    <property type="entry name" value="tRNA-synt_2"/>
    <property type="match status" value="1"/>
</dbReference>
<evidence type="ECO:0000256" key="2">
    <source>
        <dbReference type="ARBA" id="ARBA00005312"/>
    </source>
</evidence>
<dbReference type="GO" id="GO:0003723">
    <property type="term" value="F:RNA binding"/>
    <property type="evidence" value="ECO:0007669"/>
    <property type="project" value="TreeGrafter"/>
</dbReference>
<feature type="binding site" evidence="9">
    <location>
        <position position="218"/>
    </location>
    <ligand>
        <name>L-aspartate</name>
        <dbReference type="ChEBI" id="CHEBI:29991"/>
    </ligand>
</feature>
<dbReference type="Gene3D" id="2.40.50.140">
    <property type="entry name" value="Nucleic acid-binding proteins"/>
    <property type="match status" value="1"/>
</dbReference>
<dbReference type="Pfam" id="PF01336">
    <property type="entry name" value="tRNA_anti-codon"/>
    <property type="match status" value="1"/>
</dbReference>
<dbReference type="InterPro" id="IPR004523">
    <property type="entry name" value="Asp-tRNA_synthase_2"/>
</dbReference>
<evidence type="ECO:0000256" key="1">
    <source>
        <dbReference type="ARBA" id="ARBA00004496"/>
    </source>
</evidence>
<dbReference type="GO" id="GO:0006422">
    <property type="term" value="P:aspartyl-tRNA aminoacylation"/>
    <property type="evidence" value="ECO:0007669"/>
    <property type="project" value="UniProtKB-UniRule"/>
</dbReference>
<dbReference type="GO" id="GO:0005524">
    <property type="term" value="F:ATP binding"/>
    <property type="evidence" value="ECO:0007669"/>
    <property type="project" value="UniProtKB-UniRule"/>
</dbReference>
<comment type="similarity">
    <text evidence="2 9">Belongs to the class-II aminoacyl-tRNA synthetase family. Type 2 subfamily.</text>
</comment>
<keyword evidence="4 9" id="KW-0436">Ligase</keyword>
<dbReference type="HAMAP" id="MF_02075">
    <property type="entry name" value="Asp_tRNA_synth_type2"/>
    <property type="match status" value="1"/>
</dbReference>
<feature type="binding site" evidence="9">
    <location>
        <position position="365"/>
    </location>
    <ligand>
        <name>ATP</name>
        <dbReference type="ChEBI" id="CHEBI:30616"/>
    </ligand>
</feature>
<keyword evidence="6 9" id="KW-0067">ATP-binding</keyword>
<evidence type="ECO:0000256" key="9">
    <source>
        <dbReference type="HAMAP-Rule" id="MF_02075"/>
    </source>
</evidence>
<dbReference type="GO" id="GO:0140096">
    <property type="term" value="F:catalytic activity, acting on a protein"/>
    <property type="evidence" value="ECO:0007669"/>
    <property type="project" value="UniProtKB-ARBA"/>
</dbReference>
<dbReference type="Proteomes" id="UP000823900">
    <property type="component" value="Unassembled WGS sequence"/>
</dbReference>
<feature type="binding site" evidence="9">
    <location>
        <position position="175"/>
    </location>
    <ligand>
        <name>L-aspartate</name>
        <dbReference type="ChEBI" id="CHEBI:29991"/>
    </ligand>
</feature>
<evidence type="ECO:0000256" key="6">
    <source>
        <dbReference type="ARBA" id="ARBA00022840"/>
    </source>
</evidence>
<keyword evidence="3 9" id="KW-0963">Cytoplasm</keyword>
<feature type="binding site" evidence="9">
    <location>
        <begin position="218"/>
        <end position="220"/>
    </location>
    <ligand>
        <name>ATP</name>
        <dbReference type="ChEBI" id="CHEBI:30616"/>
    </ligand>
</feature>
<feature type="binding site" evidence="9">
    <location>
        <begin position="226"/>
        <end position="228"/>
    </location>
    <ligand>
        <name>ATP</name>
        <dbReference type="ChEBI" id="CHEBI:30616"/>
    </ligand>
</feature>
<dbReference type="InterPro" id="IPR045864">
    <property type="entry name" value="aa-tRNA-synth_II/BPL/LPL"/>
</dbReference>
<comment type="function">
    <text evidence="9">Aspartyl-tRNA synthetase with relaxed tRNA specificity since it is able to aspartylate not only its cognate tRNA(Asp) but also tRNA(Asn). Reaction proceeds in two steps: L-aspartate is first activated by ATP to form Asp-AMP and then transferred to the acceptor end of tRNA(Asp/Asn).</text>
</comment>
<dbReference type="AlphaFoldDB" id="A0A9D2HLN7"/>
<dbReference type="GO" id="GO:0017101">
    <property type="term" value="C:aminoacyl-tRNA synthetase multienzyme complex"/>
    <property type="evidence" value="ECO:0007669"/>
    <property type="project" value="TreeGrafter"/>
</dbReference>
<dbReference type="GO" id="GO:0050560">
    <property type="term" value="F:aspartate-tRNA(Asn) ligase activity"/>
    <property type="evidence" value="ECO:0007669"/>
    <property type="project" value="UniProtKB-EC"/>
</dbReference>
<dbReference type="NCBIfam" id="NF003483">
    <property type="entry name" value="PRK05159.1"/>
    <property type="match status" value="1"/>
</dbReference>
<feature type="site" description="Important for tRNA non-discrimination" evidence="9">
    <location>
        <position position="89"/>
    </location>
</feature>
<name>A0A9D2HLN7_9FIRM</name>
<dbReference type="SUPFAM" id="SSF55681">
    <property type="entry name" value="Class II aaRS and biotin synthetases"/>
    <property type="match status" value="1"/>
</dbReference>
<dbReference type="EC" id="6.1.1.23" evidence="9"/>
<comment type="caution">
    <text evidence="11">The sequence shown here is derived from an EMBL/GenBank/DDBJ whole genome shotgun (WGS) entry which is preliminary data.</text>
</comment>
<dbReference type="PROSITE" id="PS50862">
    <property type="entry name" value="AA_TRNA_LIGASE_II"/>
    <property type="match status" value="1"/>
</dbReference>
<protein>
    <recommendedName>
        <fullName evidence="9">Aspartate--tRNA(Asp/Asn) ligase</fullName>
        <ecNumber evidence="9">6.1.1.23</ecNumber>
    </recommendedName>
    <alternativeName>
        <fullName evidence="9">Aspartyl-tRNA synthetase</fullName>
        <shortName evidence="9">AspRS</shortName>
    </alternativeName>
    <alternativeName>
        <fullName evidence="9">Non-discriminating aspartyl-tRNA synthetase</fullName>
        <shortName evidence="9">ND-AspRS</shortName>
    </alternativeName>
</protein>